<dbReference type="PROSITE" id="PS50883">
    <property type="entry name" value="EAL"/>
    <property type="match status" value="1"/>
</dbReference>
<feature type="compositionally biased region" description="Basic and acidic residues" evidence="1">
    <location>
        <begin position="17"/>
        <end position="26"/>
    </location>
</feature>
<evidence type="ECO:0000259" key="2">
    <source>
        <dbReference type="PROSITE" id="PS50883"/>
    </source>
</evidence>
<dbReference type="PANTHER" id="PTHR33121">
    <property type="entry name" value="CYCLIC DI-GMP PHOSPHODIESTERASE PDEF"/>
    <property type="match status" value="1"/>
</dbReference>
<dbReference type="SMART" id="SM00052">
    <property type="entry name" value="EAL"/>
    <property type="match status" value="1"/>
</dbReference>
<dbReference type="SUPFAM" id="SSF141868">
    <property type="entry name" value="EAL domain-like"/>
    <property type="match status" value="1"/>
</dbReference>
<dbReference type="CDD" id="cd01948">
    <property type="entry name" value="EAL"/>
    <property type="match status" value="1"/>
</dbReference>
<proteinExistence type="predicted"/>
<accession>A0ABV7E116</accession>
<keyword evidence="4" id="KW-1185">Reference proteome</keyword>
<dbReference type="Gene3D" id="3.20.20.450">
    <property type="entry name" value="EAL domain"/>
    <property type="match status" value="1"/>
</dbReference>
<evidence type="ECO:0000313" key="4">
    <source>
        <dbReference type="Proteomes" id="UP001595456"/>
    </source>
</evidence>
<evidence type="ECO:0000256" key="1">
    <source>
        <dbReference type="SAM" id="MobiDB-lite"/>
    </source>
</evidence>
<dbReference type="InterPro" id="IPR001633">
    <property type="entry name" value="EAL_dom"/>
</dbReference>
<dbReference type="Proteomes" id="UP001595456">
    <property type="component" value="Unassembled WGS sequence"/>
</dbReference>
<feature type="region of interest" description="Disordered" evidence="1">
    <location>
        <begin position="1"/>
        <end position="26"/>
    </location>
</feature>
<gene>
    <name evidence="3" type="ORF">ACFODU_00805</name>
</gene>
<organism evidence="3 4">
    <name type="scientific">Alteraurantiacibacter palmitatis</name>
    <dbReference type="NCBI Taxonomy" id="2054628"/>
    <lineage>
        <taxon>Bacteria</taxon>
        <taxon>Pseudomonadati</taxon>
        <taxon>Pseudomonadota</taxon>
        <taxon>Alphaproteobacteria</taxon>
        <taxon>Sphingomonadales</taxon>
        <taxon>Erythrobacteraceae</taxon>
        <taxon>Alteraurantiacibacter</taxon>
    </lineage>
</organism>
<dbReference type="Pfam" id="PF00563">
    <property type="entry name" value="EAL"/>
    <property type="match status" value="1"/>
</dbReference>
<feature type="domain" description="EAL" evidence="2">
    <location>
        <begin position="31"/>
        <end position="276"/>
    </location>
</feature>
<dbReference type="RefSeq" id="WP_336924840.1">
    <property type="nucleotide sequence ID" value="NZ_JBANRO010000002.1"/>
</dbReference>
<dbReference type="InterPro" id="IPR035919">
    <property type="entry name" value="EAL_sf"/>
</dbReference>
<name>A0ABV7E116_9SPHN</name>
<protein>
    <submittedName>
        <fullName evidence="3">EAL domain-containing protein</fullName>
    </submittedName>
</protein>
<dbReference type="InterPro" id="IPR050706">
    <property type="entry name" value="Cyclic-di-GMP_PDE-like"/>
</dbReference>
<reference evidence="4" key="1">
    <citation type="journal article" date="2019" name="Int. J. Syst. Evol. Microbiol.">
        <title>The Global Catalogue of Microorganisms (GCM) 10K type strain sequencing project: providing services to taxonomists for standard genome sequencing and annotation.</title>
        <authorList>
            <consortium name="The Broad Institute Genomics Platform"/>
            <consortium name="The Broad Institute Genome Sequencing Center for Infectious Disease"/>
            <person name="Wu L."/>
            <person name="Ma J."/>
        </authorList>
    </citation>
    <scope>NUCLEOTIDE SEQUENCE [LARGE SCALE GENOMIC DNA]</scope>
    <source>
        <strain evidence="4">KCTC 52607</strain>
    </source>
</reference>
<comment type="caution">
    <text evidence="3">The sequence shown here is derived from an EMBL/GenBank/DDBJ whole genome shotgun (WGS) entry which is preliminary data.</text>
</comment>
<dbReference type="PANTHER" id="PTHR33121:SF79">
    <property type="entry name" value="CYCLIC DI-GMP PHOSPHODIESTERASE PDED-RELATED"/>
    <property type="match status" value="1"/>
</dbReference>
<dbReference type="EMBL" id="JBHRST010000001">
    <property type="protein sequence ID" value="MFC3096338.1"/>
    <property type="molecule type" value="Genomic_DNA"/>
</dbReference>
<sequence>MRQQKKMPFSHLLPHSTADRRRQVDRRARVPQAVATELEGAMAANRIAMQFQPQFCCASGAVVGAEALVRWSHPQRGLIAGDELFRIALRADLARAMSDHVIAQALMQARDWEGGLHLSLNITAADLAAPDFPDAVAAALCASGFASERLTLEITEQALVHDLDGSAAQLTKLVDMGIRIALDDFGAGFCNFRYLKKLPLHFLKLDRSMVEGIADDRRDLEVLRGIVALAGALDLAVIAEGIESEAQRNAVVREGCFAWQGFLGGKPMPPEDFARL</sequence>
<evidence type="ECO:0000313" key="3">
    <source>
        <dbReference type="EMBL" id="MFC3096338.1"/>
    </source>
</evidence>